<feature type="transmembrane region" description="Helical" evidence="1">
    <location>
        <begin position="78"/>
        <end position="98"/>
    </location>
</feature>
<dbReference type="GO" id="GO:0005886">
    <property type="term" value="C:plasma membrane"/>
    <property type="evidence" value="ECO:0007669"/>
    <property type="project" value="UniProtKB-SubCell"/>
</dbReference>
<dbReference type="GO" id="GO:0010436">
    <property type="term" value="F:carotenoid dioxygenase activity"/>
    <property type="evidence" value="ECO:0007669"/>
    <property type="project" value="UniProtKB-UniRule"/>
</dbReference>
<feature type="binding site" evidence="1">
    <location>
        <position position="114"/>
    </location>
    <ligand>
        <name>Fe cation</name>
        <dbReference type="ChEBI" id="CHEBI:24875"/>
    </ligand>
</feature>
<feature type="binding site" evidence="1">
    <location>
        <position position="50"/>
    </location>
    <ligand>
        <name>Fe cation</name>
        <dbReference type="ChEBI" id="CHEBI:24875"/>
    </ligand>
</feature>
<keyword evidence="1" id="KW-0472">Membrane</keyword>
<dbReference type="NCBIfam" id="TIGR03753">
    <property type="entry name" value="blh_monoox"/>
    <property type="match status" value="1"/>
</dbReference>
<keyword evidence="1" id="KW-1133">Transmembrane helix</keyword>
<feature type="binding site" evidence="1">
    <location>
        <position position="222"/>
    </location>
    <ligand>
        <name>Fe cation</name>
        <dbReference type="ChEBI" id="CHEBI:24875"/>
    </ligand>
</feature>
<comment type="catalytic activity">
    <reaction evidence="1">
        <text>all-trans-beta-carotene + O2 = 2 all-trans-retinal</text>
        <dbReference type="Rhea" id="RHEA:32887"/>
        <dbReference type="ChEBI" id="CHEBI:15379"/>
        <dbReference type="ChEBI" id="CHEBI:17579"/>
        <dbReference type="ChEBI" id="CHEBI:17898"/>
        <dbReference type="EC" id="1.13.11.63"/>
    </reaction>
</comment>
<keyword evidence="3" id="KW-1185">Reference proteome</keyword>
<dbReference type="RefSeq" id="WP_265896768.1">
    <property type="nucleotide sequence ID" value="NZ_JAPIVE010000004.1"/>
</dbReference>
<dbReference type="EMBL" id="JAPIVE010000004">
    <property type="protein sequence ID" value="MCX2525232.1"/>
    <property type="molecule type" value="Genomic_DNA"/>
</dbReference>
<comment type="subcellular location">
    <subcellularLocation>
        <location evidence="1">Cell membrane</location>
        <topology evidence="1">Multi-pass membrane protein</topology>
    </subcellularLocation>
</comment>
<comment type="function">
    <text evidence="1">Catalyzes the cleavage of beta-carotene at its central double bond (15,15') to yield two molecules of all-trans-retinal.</text>
</comment>
<dbReference type="GO" id="GO:0005506">
    <property type="term" value="F:iron ion binding"/>
    <property type="evidence" value="ECO:0007669"/>
    <property type="project" value="UniProtKB-UniRule"/>
</dbReference>
<comment type="similarity">
    <text evidence="1">Belongs to the Brp/Blh beta-carotene diooxygenase family.</text>
</comment>
<feature type="transmembrane region" description="Helical" evidence="1">
    <location>
        <begin position="191"/>
        <end position="217"/>
    </location>
</feature>
<keyword evidence="1" id="KW-0560">Oxidoreductase</keyword>
<dbReference type="HAMAP" id="MF_02093">
    <property type="entry name" value="Beta_carotene_diox"/>
    <property type="match status" value="1"/>
</dbReference>
<evidence type="ECO:0000256" key="1">
    <source>
        <dbReference type="HAMAP-Rule" id="MF_02093"/>
    </source>
</evidence>
<dbReference type="GO" id="GO:0003834">
    <property type="term" value="F:beta-carotene 15,15'-dioxygenase activity"/>
    <property type="evidence" value="ECO:0007669"/>
    <property type="project" value="UniProtKB-EC"/>
</dbReference>
<feature type="transmembrane region" description="Helical" evidence="1">
    <location>
        <begin position="36"/>
        <end position="57"/>
    </location>
</feature>
<proteinExistence type="inferred from homology"/>
<feature type="transmembrane region" description="Helical" evidence="1">
    <location>
        <begin position="165"/>
        <end position="185"/>
    </location>
</feature>
<feature type="transmembrane region" description="Helical" evidence="1">
    <location>
        <begin position="238"/>
        <end position="260"/>
    </location>
</feature>
<dbReference type="InterPro" id="IPR022270">
    <property type="entry name" value="Blh_diox"/>
</dbReference>
<gene>
    <name evidence="2" type="ORF">OQ287_13380</name>
</gene>
<dbReference type="Pfam" id="PF15461">
    <property type="entry name" value="BCD"/>
    <property type="match status" value="1"/>
</dbReference>
<feature type="transmembrane region" description="Helical" evidence="1">
    <location>
        <begin position="12"/>
        <end position="30"/>
    </location>
</feature>
<sequence>MNASDMDARRTFYRFALGAALLLATHLTGASSGMGMTVLVVGVAVLGLPHGAFDHLLGQRILRGGLLKQYCRRPLPALLLFLLLYISLSMTLMAGWIAAPALGLWLFLLISACHFGTDWRGALPMAPRLAWGALVIATPFHARPEAVSGIIQALAIDDPAPFLQVAPWVFWGALAIMLMALPRLLKQRAVLASLVLLLGAGWLFNPLLYFACYFCACHSPIHLREIRRELGIRSARQALWMAGPVVIVTWIAASIGYAIMAHYSVASPLLKMTFIGLACLTVPHIIVEWLDHRIGVPEPR</sequence>
<comment type="caution">
    <text evidence="2">The sequence shown here is derived from an EMBL/GenBank/DDBJ whole genome shotgun (WGS) entry which is preliminary data.</text>
</comment>
<protein>
    <recommendedName>
        <fullName evidence="1">Probable beta-carotene 15,15'-dioxygenase</fullName>
        <ecNumber evidence="1">1.13.11.63</ecNumber>
    </recommendedName>
</protein>
<feature type="transmembrane region" description="Helical" evidence="1">
    <location>
        <begin position="272"/>
        <end position="290"/>
    </location>
</feature>
<evidence type="ECO:0000313" key="2">
    <source>
        <dbReference type="EMBL" id="MCX2525232.1"/>
    </source>
</evidence>
<keyword evidence="1" id="KW-0223">Dioxygenase</keyword>
<comment type="cofactor">
    <cofactor evidence="1">
        <name>Fe(2+)</name>
        <dbReference type="ChEBI" id="CHEBI:29033"/>
    </cofactor>
</comment>
<name>A0AA42CV16_9GAMM</name>
<evidence type="ECO:0000313" key="3">
    <source>
        <dbReference type="Proteomes" id="UP001165678"/>
    </source>
</evidence>
<keyword evidence="1" id="KW-0408">Iron</keyword>
<accession>A0AA42CV16</accession>
<keyword evidence="1" id="KW-0812">Transmembrane</keyword>
<feature type="binding site" evidence="1">
    <location>
        <position position="218"/>
    </location>
    <ligand>
        <name>Fe cation</name>
        <dbReference type="ChEBI" id="CHEBI:24875"/>
    </ligand>
</feature>
<organism evidence="2 3">
    <name type="scientific">Larsenimonas rhizosphaerae</name>
    <dbReference type="NCBI Taxonomy" id="2944682"/>
    <lineage>
        <taxon>Bacteria</taxon>
        <taxon>Pseudomonadati</taxon>
        <taxon>Pseudomonadota</taxon>
        <taxon>Gammaproteobacteria</taxon>
        <taxon>Oceanospirillales</taxon>
        <taxon>Halomonadaceae</taxon>
        <taxon>Larsenimonas</taxon>
    </lineage>
</organism>
<dbReference type="AlphaFoldDB" id="A0AA42CV16"/>
<reference evidence="2" key="1">
    <citation type="submission" date="2022-11" db="EMBL/GenBank/DDBJ databases">
        <title>Larsenimonas rhizosphaerae sp. nov., isolated from a tidal mudflat.</title>
        <authorList>
            <person name="Lee S.D."/>
            <person name="Kim I.S."/>
        </authorList>
    </citation>
    <scope>NUCLEOTIDE SEQUENCE</scope>
    <source>
        <strain evidence="2">GH2-1</strain>
    </source>
</reference>
<keyword evidence="1" id="KW-1003">Cell membrane</keyword>
<dbReference type="Proteomes" id="UP001165678">
    <property type="component" value="Unassembled WGS sequence"/>
</dbReference>
<dbReference type="EC" id="1.13.11.63" evidence="1"/>
<keyword evidence="1" id="KW-0479">Metal-binding</keyword>
<dbReference type="GO" id="GO:0016121">
    <property type="term" value="P:carotene catabolic process"/>
    <property type="evidence" value="ECO:0007669"/>
    <property type="project" value="UniProtKB-UniRule"/>
</dbReference>